<sequence length="144" mass="15665">MIAPRHRWGPVPLEDSTVQCSLAGPQWITLQVCLPSSTAARRAETARPFHTAPRGGATAPFPRPRTSPHTPWGRPRHTSDRQDPGRLPESKGTGLQPQMLRLPGVPQPHGDRPGRLPPGPSSGPLRCAHLILWSGQSVWVTAPR</sequence>
<comment type="caution">
    <text evidence="2">The sequence shown here is derived from an EMBL/GenBank/DDBJ whole genome shotgun (WGS) entry which is preliminary data.</text>
</comment>
<evidence type="ECO:0000256" key="1">
    <source>
        <dbReference type="SAM" id="MobiDB-lite"/>
    </source>
</evidence>
<protein>
    <submittedName>
        <fullName evidence="2">Uncharacterized protein</fullName>
    </submittedName>
</protein>
<organism evidence="2 3">
    <name type="scientific">Pleurodeles waltl</name>
    <name type="common">Iberian ribbed newt</name>
    <dbReference type="NCBI Taxonomy" id="8319"/>
    <lineage>
        <taxon>Eukaryota</taxon>
        <taxon>Metazoa</taxon>
        <taxon>Chordata</taxon>
        <taxon>Craniata</taxon>
        <taxon>Vertebrata</taxon>
        <taxon>Euteleostomi</taxon>
        <taxon>Amphibia</taxon>
        <taxon>Batrachia</taxon>
        <taxon>Caudata</taxon>
        <taxon>Salamandroidea</taxon>
        <taxon>Salamandridae</taxon>
        <taxon>Pleurodelinae</taxon>
        <taxon>Pleurodeles</taxon>
    </lineage>
</organism>
<dbReference type="AlphaFoldDB" id="A0AAV7W8A7"/>
<keyword evidence="3" id="KW-1185">Reference proteome</keyword>
<feature type="compositionally biased region" description="Basic and acidic residues" evidence="1">
    <location>
        <begin position="77"/>
        <end position="89"/>
    </location>
</feature>
<evidence type="ECO:0000313" key="2">
    <source>
        <dbReference type="EMBL" id="KAJ1208329.1"/>
    </source>
</evidence>
<dbReference type="Proteomes" id="UP001066276">
    <property type="component" value="Chromosome 1_2"/>
</dbReference>
<dbReference type="EMBL" id="JANPWB010000002">
    <property type="protein sequence ID" value="KAJ1208329.1"/>
    <property type="molecule type" value="Genomic_DNA"/>
</dbReference>
<feature type="region of interest" description="Disordered" evidence="1">
    <location>
        <begin position="39"/>
        <end position="124"/>
    </location>
</feature>
<gene>
    <name evidence="2" type="ORF">NDU88_003715</name>
</gene>
<proteinExistence type="predicted"/>
<reference evidence="2" key="1">
    <citation type="journal article" date="2022" name="bioRxiv">
        <title>Sequencing and chromosome-scale assembly of the giantPleurodeles waltlgenome.</title>
        <authorList>
            <person name="Brown T."/>
            <person name="Elewa A."/>
            <person name="Iarovenko S."/>
            <person name="Subramanian E."/>
            <person name="Araus A.J."/>
            <person name="Petzold A."/>
            <person name="Susuki M."/>
            <person name="Suzuki K.-i.T."/>
            <person name="Hayashi T."/>
            <person name="Toyoda A."/>
            <person name="Oliveira C."/>
            <person name="Osipova E."/>
            <person name="Leigh N.D."/>
            <person name="Simon A."/>
            <person name="Yun M.H."/>
        </authorList>
    </citation>
    <scope>NUCLEOTIDE SEQUENCE</scope>
    <source>
        <strain evidence="2">20211129_DDA</strain>
        <tissue evidence="2">Liver</tissue>
    </source>
</reference>
<evidence type="ECO:0000313" key="3">
    <source>
        <dbReference type="Proteomes" id="UP001066276"/>
    </source>
</evidence>
<name>A0AAV7W8A7_PLEWA</name>
<accession>A0AAV7W8A7</accession>